<evidence type="ECO:0000313" key="2">
    <source>
        <dbReference type="Proteomes" id="UP000027195"/>
    </source>
</evidence>
<dbReference type="SUPFAM" id="SSF46689">
    <property type="entry name" value="Homeodomain-like"/>
    <property type="match status" value="1"/>
</dbReference>
<keyword evidence="2" id="KW-1185">Reference proteome</keyword>
<sequence length="66" mass="7508">NRRHIPVPIKQQIISLSGKIDDKRTIVHLLDISLYTVYRVLRLAYRTGSVTCKPLQAGRPRVLNGV</sequence>
<feature type="non-terminal residue" evidence="1">
    <location>
        <position position="66"/>
    </location>
</feature>
<protein>
    <submittedName>
        <fullName evidence="1">Uncharacterized protein</fullName>
    </submittedName>
</protein>
<feature type="non-terminal residue" evidence="1">
    <location>
        <position position="1"/>
    </location>
</feature>
<organism evidence="1 2">
    <name type="scientific">Botryobasidium botryosum (strain FD-172 SS1)</name>
    <dbReference type="NCBI Taxonomy" id="930990"/>
    <lineage>
        <taxon>Eukaryota</taxon>
        <taxon>Fungi</taxon>
        <taxon>Dikarya</taxon>
        <taxon>Basidiomycota</taxon>
        <taxon>Agaricomycotina</taxon>
        <taxon>Agaricomycetes</taxon>
        <taxon>Cantharellales</taxon>
        <taxon>Botryobasidiaceae</taxon>
        <taxon>Botryobasidium</taxon>
    </lineage>
</organism>
<dbReference type="AlphaFoldDB" id="A0A067M412"/>
<dbReference type="InParanoid" id="A0A067M412"/>
<evidence type="ECO:0000313" key="1">
    <source>
        <dbReference type="EMBL" id="KDQ06622.1"/>
    </source>
</evidence>
<dbReference type="OrthoDB" id="2963563at2759"/>
<reference evidence="2" key="1">
    <citation type="journal article" date="2014" name="Proc. Natl. Acad. Sci. U.S.A.">
        <title>Extensive sampling of basidiomycete genomes demonstrates inadequacy of the white-rot/brown-rot paradigm for wood decay fungi.</title>
        <authorList>
            <person name="Riley R."/>
            <person name="Salamov A.A."/>
            <person name="Brown D.W."/>
            <person name="Nagy L.G."/>
            <person name="Floudas D."/>
            <person name="Held B.W."/>
            <person name="Levasseur A."/>
            <person name="Lombard V."/>
            <person name="Morin E."/>
            <person name="Otillar R."/>
            <person name="Lindquist E.A."/>
            <person name="Sun H."/>
            <person name="LaButti K.M."/>
            <person name="Schmutz J."/>
            <person name="Jabbour D."/>
            <person name="Luo H."/>
            <person name="Baker S.E."/>
            <person name="Pisabarro A.G."/>
            <person name="Walton J.D."/>
            <person name="Blanchette R.A."/>
            <person name="Henrissat B."/>
            <person name="Martin F."/>
            <person name="Cullen D."/>
            <person name="Hibbett D.S."/>
            <person name="Grigoriev I.V."/>
        </authorList>
    </citation>
    <scope>NUCLEOTIDE SEQUENCE [LARGE SCALE GENOMIC DNA]</scope>
    <source>
        <strain evidence="2">FD-172 SS1</strain>
    </source>
</reference>
<dbReference type="EMBL" id="KL198129">
    <property type="protein sequence ID" value="KDQ06622.1"/>
    <property type="molecule type" value="Genomic_DNA"/>
</dbReference>
<gene>
    <name evidence="1" type="ORF">BOTBODRAFT_97430</name>
</gene>
<accession>A0A067M412</accession>
<dbReference type="InterPro" id="IPR009057">
    <property type="entry name" value="Homeodomain-like_sf"/>
</dbReference>
<dbReference type="Proteomes" id="UP000027195">
    <property type="component" value="Unassembled WGS sequence"/>
</dbReference>
<dbReference type="HOGENOM" id="CLU_056788_9_0_1"/>
<proteinExistence type="predicted"/>
<name>A0A067M412_BOTB1</name>